<name>A0A4C1ZHQ4_EUMVA</name>
<dbReference type="Proteomes" id="UP000299102">
    <property type="component" value="Unassembled WGS sequence"/>
</dbReference>
<proteinExistence type="predicted"/>
<organism evidence="2 3">
    <name type="scientific">Eumeta variegata</name>
    <name type="common">Bagworm moth</name>
    <name type="synonym">Eumeta japonica</name>
    <dbReference type="NCBI Taxonomy" id="151549"/>
    <lineage>
        <taxon>Eukaryota</taxon>
        <taxon>Metazoa</taxon>
        <taxon>Ecdysozoa</taxon>
        <taxon>Arthropoda</taxon>
        <taxon>Hexapoda</taxon>
        <taxon>Insecta</taxon>
        <taxon>Pterygota</taxon>
        <taxon>Neoptera</taxon>
        <taxon>Endopterygota</taxon>
        <taxon>Lepidoptera</taxon>
        <taxon>Glossata</taxon>
        <taxon>Ditrysia</taxon>
        <taxon>Tineoidea</taxon>
        <taxon>Psychidae</taxon>
        <taxon>Oiketicinae</taxon>
        <taxon>Eumeta</taxon>
    </lineage>
</organism>
<evidence type="ECO:0000313" key="2">
    <source>
        <dbReference type="EMBL" id="GBP87350.1"/>
    </source>
</evidence>
<feature type="region of interest" description="Disordered" evidence="1">
    <location>
        <begin position="27"/>
        <end position="46"/>
    </location>
</feature>
<comment type="caution">
    <text evidence="2">The sequence shown here is derived from an EMBL/GenBank/DDBJ whole genome shotgun (WGS) entry which is preliminary data.</text>
</comment>
<evidence type="ECO:0000313" key="3">
    <source>
        <dbReference type="Proteomes" id="UP000299102"/>
    </source>
</evidence>
<gene>
    <name evidence="2" type="ORF">EVAR_17495_1</name>
</gene>
<sequence>MLIRCKEGVSNLVWDIVTGDRMHGLSQDRAGLGGRRPPADGANMSDRRLRPARTADLTLVCIACWKLPIFFIKLK</sequence>
<accession>A0A4C1ZHQ4</accession>
<keyword evidence="3" id="KW-1185">Reference proteome</keyword>
<protein>
    <submittedName>
        <fullName evidence="2">Uncharacterized protein</fullName>
    </submittedName>
</protein>
<dbReference type="AlphaFoldDB" id="A0A4C1ZHQ4"/>
<evidence type="ECO:0000256" key="1">
    <source>
        <dbReference type="SAM" id="MobiDB-lite"/>
    </source>
</evidence>
<reference evidence="2 3" key="1">
    <citation type="journal article" date="2019" name="Commun. Biol.">
        <title>The bagworm genome reveals a unique fibroin gene that provides high tensile strength.</title>
        <authorList>
            <person name="Kono N."/>
            <person name="Nakamura H."/>
            <person name="Ohtoshi R."/>
            <person name="Tomita M."/>
            <person name="Numata K."/>
            <person name="Arakawa K."/>
        </authorList>
    </citation>
    <scope>NUCLEOTIDE SEQUENCE [LARGE SCALE GENOMIC DNA]</scope>
</reference>
<dbReference type="EMBL" id="BGZK01001853">
    <property type="protein sequence ID" value="GBP87350.1"/>
    <property type="molecule type" value="Genomic_DNA"/>
</dbReference>